<evidence type="ECO:0000256" key="4">
    <source>
        <dbReference type="ARBA" id="ARBA00022454"/>
    </source>
</evidence>
<dbReference type="InterPro" id="IPR033133">
    <property type="entry name" value="PUM-HD"/>
</dbReference>
<dbReference type="PROSITE" id="PS50303">
    <property type="entry name" value="PUM_HD"/>
    <property type="match status" value="1"/>
</dbReference>
<dbReference type="InterPro" id="IPR011989">
    <property type="entry name" value="ARM-like"/>
</dbReference>
<dbReference type="Proteomes" id="UP000532252">
    <property type="component" value="Unassembled WGS sequence"/>
</dbReference>
<keyword evidence="7" id="KW-0238">DNA-binding</keyword>
<evidence type="ECO:0000256" key="6">
    <source>
        <dbReference type="ARBA" id="ARBA00022884"/>
    </source>
</evidence>
<evidence type="ECO:0000256" key="7">
    <source>
        <dbReference type="ARBA" id="ARBA00023125"/>
    </source>
</evidence>
<organism evidence="14 15">
    <name type="scientific">Motacilla alba</name>
    <name type="common">White wagtail</name>
    <name type="synonym">Pied wagtail</name>
    <dbReference type="NCBI Taxonomy" id="45807"/>
    <lineage>
        <taxon>Eukaryota</taxon>
        <taxon>Metazoa</taxon>
        <taxon>Chordata</taxon>
        <taxon>Craniata</taxon>
        <taxon>Vertebrata</taxon>
        <taxon>Euteleostomi</taxon>
        <taxon>Archelosauria</taxon>
        <taxon>Archosauria</taxon>
        <taxon>Dinosauria</taxon>
        <taxon>Saurischia</taxon>
        <taxon>Theropoda</taxon>
        <taxon>Coelurosauria</taxon>
        <taxon>Aves</taxon>
        <taxon>Neognathae</taxon>
        <taxon>Neoaves</taxon>
        <taxon>Telluraves</taxon>
        <taxon>Australaves</taxon>
        <taxon>Passeriformes</taxon>
        <taxon>Passeroidea</taxon>
        <taxon>Motacillidae</taxon>
        <taxon>Motacilla</taxon>
    </lineage>
</organism>
<evidence type="ECO:0000256" key="5">
    <source>
        <dbReference type="ARBA" id="ARBA00022737"/>
    </source>
</evidence>
<evidence type="ECO:0000256" key="1">
    <source>
        <dbReference type="ARBA" id="ARBA00004286"/>
    </source>
</evidence>
<reference evidence="14 15" key="1">
    <citation type="submission" date="2019-09" db="EMBL/GenBank/DDBJ databases">
        <title>Bird 10,000 Genomes (B10K) Project - Family phase.</title>
        <authorList>
            <person name="Zhang G."/>
        </authorList>
    </citation>
    <scope>NUCLEOTIDE SEQUENCE [LARGE SCALE GENOMIC DNA]</scope>
    <source>
        <strain evidence="14">B10K-DU-001-75</strain>
        <tissue evidence="14">Muscle</tissue>
    </source>
</reference>
<accession>A0A7K5C4W6</accession>
<keyword evidence="4" id="KW-0158">Chromosome</keyword>
<feature type="region of interest" description="Disordered" evidence="12">
    <location>
        <begin position="1"/>
        <end position="80"/>
    </location>
</feature>
<keyword evidence="15" id="KW-1185">Reference proteome</keyword>
<proteinExistence type="predicted"/>
<dbReference type="GO" id="GO:0005694">
    <property type="term" value="C:chromosome"/>
    <property type="evidence" value="ECO:0007669"/>
    <property type="project" value="UniProtKB-SubCell"/>
</dbReference>
<dbReference type="GO" id="GO:0003677">
    <property type="term" value="F:DNA binding"/>
    <property type="evidence" value="ECO:0007669"/>
    <property type="project" value="UniProtKB-KW"/>
</dbReference>
<dbReference type="EMBL" id="VXBE01006818">
    <property type="protein sequence ID" value="NWS03131.1"/>
    <property type="molecule type" value="Genomic_DNA"/>
</dbReference>
<feature type="domain" description="PUM-HD" evidence="13">
    <location>
        <begin position="96"/>
        <end position="462"/>
    </location>
</feature>
<gene>
    <name evidence="14" type="primary">Pum3</name>
    <name evidence="14" type="ORF">MOTALB_R13057</name>
</gene>
<protein>
    <recommendedName>
        <fullName evidence="10">Pumilio homolog 3</fullName>
    </recommendedName>
</protein>
<dbReference type="PROSITE" id="PS50302">
    <property type="entry name" value="PUM"/>
    <property type="match status" value="1"/>
</dbReference>
<dbReference type="GO" id="GO:0003729">
    <property type="term" value="F:mRNA binding"/>
    <property type="evidence" value="ECO:0007669"/>
    <property type="project" value="TreeGrafter"/>
</dbReference>
<feature type="compositionally biased region" description="Basic and acidic residues" evidence="12">
    <location>
        <begin position="62"/>
        <end position="72"/>
    </location>
</feature>
<feature type="repeat" description="Pumilio" evidence="11">
    <location>
        <begin position="160"/>
        <end position="195"/>
    </location>
</feature>
<dbReference type="GO" id="GO:0006417">
    <property type="term" value="P:regulation of translation"/>
    <property type="evidence" value="ECO:0007669"/>
    <property type="project" value="TreeGrafter"/>
</dbReference>
<evidence type="ECO:0000313" key="15">
    <source>
        <dbReference type="Proteomes" id="UP000532252"/>
    </source>
</evidence>
<dbReference type="SMART" id="SM00025">
    <property type="entry name" value="Pumilio"/>
    <property type="match status" value="5"/>
</dbReference>
<feature type="non-terminal residue" evidence="14">
    <location>
        <position position="599"/>
    </location>
</feature>
<dbReference type="Pfam" id="PF08144">
    <property type="entry name" value="CPL"/>
    <property type="match status" value="1"/>
</dbReference>
<comment type="subcellular location">
    <subcellularLocation>
        <location evidence="1">Chromosome</location>
    </subcellularLocation>
    <subcellularLocation>
        <location evidence="2">Nucleus</location>
        <location evidence="2">Nucleolus</location>
    </subcellularLocation>
    <subcellularLocation>
        <location evidence="3">Nucleus</location>
        <location evidence="3">Nucleoplasm</location>
    </subcellularLocation>
</comment>
<comment type="caution">
    <text evidence="14">The sequence shown here is derived from an EMBL/GenBank/DDBJ whole genome shotgun (WGS) entry which is preliminary data.</text>
</comment>
<dbReference type="SUPFAM" id="SSF48371">
    <property type="entry name" value="ARM repeat"/>
    <property type="match status" value="1"/>
</dbReference>
<dbReference type="GO" id="GO:0005730">
    <property type="term" value="C:nucleolus"/>
    <property type="evidence" value="ECO:0007669"/>
    <property type="project" value="UniProtKB-SubCell"/>
</dbReference>
<dbReference type="InterPro" id="IPR040059">
    <property type="entry name" value="PUM3"/>
</dbReference>
<evidence type="ECO:0000256" key="8">
    <source>
        <dbReference type="ARBA" id="ARBA00023242"/>
    </source>
</evidence>
<feature type="non-terminal residue" evidence="14">
    <location>
        <position position="1"/>
    </location>
</feature>
<keyword evidence="8" id="KW-0539">Nucleus</keyword>
<dbReference type="GO" id="GO:0005654">
    <property type="term" value="C:nucleoplasm"/>
    <property type="evidence" value="ECO:0007669"/>
    <property type="project" value="UniProtKB-SubCell"/>
</dbReference>
<dbReference type="InterPro" id="IPR001313">
    <property type="entry name" value="Pumilio_RNA-bd_rpt"/>
</dbReference>
<dbReference type="InterPro" id="IPR012959">
    <property type="entry name" value="CPL_dom"/>
</dbReference>
<evidence type="ECO:0000256" key="10">
    <source>
        <dbReference type="ARBA" id="ARBA00073764"/>
    </source>
</evidence>
<dbReference type="PANTHER" id="PTHR13389">
    <property type="entry name" value="PUMILIO HOMOLOG 3"/>
    <property type="match status" value="1"/>
</dbReference>
<evidence type="ECO:0000256" key="9">
    <source>
        <dbReference type="ARBA" id="ARBA00055542"/>
    </source>
</evidence>
<evidence type="ECO:0000313" key="14">
    <source>
        <dbReference type="EMBL" id="NWS03131.1"/>
    </source>
</evidence>
<evidence type="ECO:0000256" key="11">
    <source>
        <dbReference type="PROSITE-ProRule" id="PRU00317"/>
    </source>
</evidence>
<sequence length="599" mass="68377">SGPAKKVFNKGDEEGKPKSTPKKFVKGQLRPGKATVKQFKNKQQPEKFAKKRKLQDGEEGGSDSKKPNWNDFKKKRKELKQTRQINDKSNYDIIVKSKQVWESLRRKKCDKVKREKLMNELQKLLHGKIKNLAFAHDSTRVIQCFIQYGNEKQRQETFEELKDSLIELSKSKYSRNIVKKFLMYGTKAQVAEIIKSFKGHVKKMLRHAEASAVVEYAYNDKAILEQRNMLTEELYGNTFQVYKTPAVPTLDKVLEAQPEKREAILDEMKQILTPMAQKEAVIKHSLVHKVFLDFFTHALPKQRSEMIEAIREAVIYLAHTHDGARVAMHCLWHGTPKDRKVIVKTMKTYIEKIATGEFSHLVLLAAFDCIDDTKLVKQLILSVNEANLGVRKEYEEKVVLMRLVLQSRNNSSLVQLLVGCSWGFKNTELRRHELLEAISSPLLEYLQEHTQEVVIDKATFVLVADILRTAPGDIQPALDAIAKLAAEELVPGGRDGQLHIAEHPAGHLVLKWLIEQDEKMRESGKEVCFGRTLVEHVGIENLKTWAEVNRGAIILCCLLRSTDENVANTVKKGLKKLIPKLKQNKNVKGIEALLEKLSS</sequence>
<name>A0A7K5C4W6_MOTAL</name>
<keyword evidence="5" id="KW-0677">Repeat</keyword>
<dbReference type="AlphaFoldDB" id="A0A7K5C4W6"/>
<evidence type="ECO:0000259" key="13">
    <source>
        <dbReference type="PROSITE" id="PS50303"/>
    </source>
</evidence>
<comment type="function">
    <text evidence="9">Inhibits the poly(ADP-ribosyl)ation activity of PARP1 and the degradation of PARP1 by CASP3 following genotoxic stress. Binds to double-stranded RNA or DNA without sequence specificity. Involved in development of the eye and of primordial germ cells.</text>
</comment>
<dbReference type="InterPro" id="IPR016024">
    <property type="entry name" value="ARM-type_fold"/>
</dbReference>
<keyword evidence="6" id="KW-0694">RNA-binding</keyword>
<dbReference type="PANTHER" id="PTHR13389:SF0">
    <property type="entry name" value="PUMILIO HOMOLOG 3"/>
    <property type="match status" value="1"/>
</dbReference>
<evidence type="ECO:0000256" key="12">
    <source>
        <dbReference type="SAM" id="MobiDB-lite"/>
    </source>
</evidence>
<dbReference type="Gene3D" id="1.25.10.10">
    <property type="entry name" value="Leucine-rich Repeat Variant"/>
    <property type="match status" value="1"/>
</dbReference>
<dbReference type="FunFam" id="1.25.10.10:FF:001092">
    <property type="entry name" value="Pumilio RNA-binding family member 3"/>
    <property type="match status" value="1"/>
</dbReference>
<evidence type="ECO:0000256" key="2">
    <source>
        <dbReference type="ARBA" id="ARBA00004604"/>
    </source>
</evidence>
<dbReference type="FunFam" id="1.25.10.10:FF:000207">
    <property type="entry name" value="Pumilio RNA-binding family member 3"/>
    <property type="match status" value="1"/>
</dbReference>
<evidence type="ECO:0000256" key="3">
    <source>
        <dbReference type="ARBA" id="ARBA00004642"/>
    </source>
</evidence>